<keyword evidence="8" id="KW-1185">Reference proteome</keyword>
<feature type="signal peptide" evidence="5">
    <location>
        <begin position="1"/>
        <end position="17"/>
    </location>
</feature>
<keyword evidence="3" id="KW-0964">Secreted</keyword>
<gene>
    <name evidence="7" type="primary">106086767</name>
</gene>
<evidence type="ECO:0000256" key="1">
    <source>
        <dbReference type="ARBA" id="ARBA00004613"/>
    </source>
</evidence>
<dbReference type="OrthoDB" id="199913at2759"/>
<dbReference type="PRINTS" id="PR00825">
    <property type="entry name" value="DOLALLERGEN"/>
</dbReference>
<organism evidence="7 8">
    <name type="scientific">Stomoxys calcitrans</name>
    <name type="common">Stable fly</name>
    <name type="synonym">Conops calcitrans</name>
    <dbReference type="NCBI Taxonomy" id="35570"/>
    <lineage>
        <taxon>Eukaryota</taxon>
        <taxon>Metazoa</taxon>
        <taxon>Ecdysozoa</taxon>
        <taxon>Arthropoda</taxon>
        <taxon>Hexapoda</taxon>
        <taxon>Insecta</taxon>
        <taxon>Pterygota</taxon>
        <taxon>Neoptera</taxon>
        <taxon>Endopterygota</taxon>
        <taxon>Diptera</taxon>
        <taxon>Brachycera</taxon>
        <taxon>Muscomorpha</taxon>
        <taxon>Muscoidea</taxon>
        <taxon>Muscidae</taxon>
        <taxon>Stomoxys</taxon>
    </lineage>
</organism>
<dbReference type="PANTHER" id="PTHR11610:SF150">
    <property type="entry name" value="FI01825P-RELATED"/>
    <property type="match status" value="1"/>
</dbReference>
<evidence type="ECO:0000256" key="5">
    <source>
        <dbReference type="SAM" id="SignalP"/>
    </source>
</evidence>
<dbReference type="Proteomes" id="UP000095300">
    <property type="component" value="Unassembled WGS sequence"/>
</dbReference>
<proteinExistence type="inferred from homology"/>
<evidence type="ECO:0000259" key="6">
    <source>
        <dbReference type="Pfam" id="PF00151"/>
    </source>
</evidence>
<dbReference type="STRING" id="35570.A0A1I8PJU4"/>
<evidence type="ECO:0000313" key="7">
    <source>
        <dbReference type="EnsemblMetazoa" id="SCAU008698-PA"/>
    </source>
</evidence>
<dbReference type="InterPro" id="IPR002334">
    <property type="entry name" value="Allerg_PlipaseA1"/>
</dbReference>
<dbReference type="GO" id="GO:0016042">
    <property type="term" value="P:lipid catabolic process"/>
    <property type="evidence" value="ECO:0007669"/>
    <property type="project" value="TreeGrafter"/>
</dbReference>
<dbReference type="PRINTS" id="PR00821">
    <property type="entry name" value="TAGLIPASE"/>
</dbReference>
<sequence>MKLTIALLFALAAVAFAGTSVDFSSDKGWMVPQIDGTFKWMSREQYETEMSSIEPRAITVKFYLYTKSNPSSPQLINVNDANALSKSYFNKNNPTRFVIHGWQNNYQSDVNIDVRSALLATGSYNVFCVDWSSAAETLNYASARYDVPTVGQMVANFIDFLNSSGGMSFTTLNLIGHSLGAHVSGYAGKLVKRGRVHTIYGLDPALPLFSYSDCAKRLCTSDANYVESIQTNGGNLGFLEPIGKGAFYPNGGKTQPGCGIDLTGSCSHGRAYIYYSEAVRKNDFPCMKCGTYNSAVNKDCGATYSSVRMGSPSNYGTSGYFYVPVKSSAPYGMGS</sequence>
<dbReference type="GO" id="GO:0016298">
    <property type="term" value="F:lipase activity"/>
    <property type="evidence" value="ECO:0007669"/>
    <property type="project" value="InterPro"/>
</dbReference>
<dbReference type="FunFam" id="3.40.50.1820:FF:000076">
    <property type="entry name" value="phospholipase A1"/>
    <property type="match status" value="1"/>
</dbReference>
<dbReference type="GO" id="GO:0005615">
    <property type="term" value="C:extracellular space"/>
    <property type="evidence" value="ECO:0007669"/>
    <property type="project" value="TreeGrafter"/>
</dbReference>
<protein>
    <recommendedName>
        <fullName evidence="6">Lipase domain-containing protein</fullName>
    </recommendedName>
</protein>
<dbReference type="InterPro" id="IPR000734">
    <property type="entry name" value="TAG_lipase"/>
</dbReference>
<evidence type="ECO:0000256" key="3">
    <source>
        <dbReference type="ARBA" id="ARBA00022525"/>
    </source>
</evidence>
<dbReference type="CDD" id="cd00707">
    <property type="entry name" value="Pancreat_lipase_like"/>
    <property type="match status" value="1"/>
</dbReference>
<dbReference type="SUPFAM" id="SSF53474">
    <property type="entry name" value="alpha/beta-Hydrolases"/>
    <property type="match status" value="1"/>
</dbReference>
<dbReference type="EnsemblMetazoa" id="SCAU008698-RA">
    <property type="protein sequence ID" value="SCAU008698-PA"/>
    <property type="gene ID" value="SCAU008698"/>
</dbReference>
<dbReference type="AlphaFoldDB" id="A0A1I8PJU4"/>
<dbReference type="InterPro" id="IPR013818">
    <property type="entry name" value="Lipase"/>
</dbReference>
<dbReference type="InterPro" id="IPR029058">
    <property type="entry name" value="AB_hydrolase_fold"/>
</dbReference>
<keyword evidence="5" id="KW-0732">Signal</keyword>
<dbReference type="KEGG" id="scac:106086767"/>
<accession>A0A1I8PJU4</accession>
<feature type="chain" id="PRO_5009326785" description="Lipase domain-containing protein" evidence="5">
    <location>
        <begin position="18"/>
        <end position="335"/>
    </location>
</feature>
<evidence type="ECO:0000256" key="2">
    <source>
        <dbReference type="ARBA" id="ARBA00010701"/>
    </source>
</evidence>
<evidence type="ECO:0000313" key="8">
    <source>
        <dbReference type="Proteomes" id="UP000095300"/>
    </source>
</evidence>
<comment type="similarity">
    <text evidence="2 4">Belongs to the AB hydrolase superfamily. Lipase family.</text>
</comment>
<dbReference type="VEuPathDB" id="VectorBase:SCAU008698"/>
<comment type="subcellular location">
    <subcellularLocation>
        <location evidence="1">Secreted</location>
    </subcellularLocation>
</comment>
<dbReference type="GO" id="GO:0017171">
    <property type="term" value="F:serine hydrolase activity"/>
    <property type="evidence" value="ECO:0007669"/>
    <property type="project" value="TreeGrafter"/>
</dbReference>
<reference evidence="7" key="1">
    <citation type="submission" date="2020-05" db="UniProtKB">
        <authorList>
            <consortium name="EnsemblMetazoa"/>
        </authorList>
    </citation>
    <scope>IDENTIFICATION</scope>
    <source>
        <strain evidence="7">USDA</strain>
    </source>
</reference>
<evidence type="ECO:0000256" key="4">
    <source>
        <dbReference type="RuleBase" id="RU004262"/>
    </source>
</evidence>
<name>A0A1I8PJU4_STOCA</name>
<dbReference type="Gene3D" id="3.40.50.1820">
    <property type="entry name" value="alpha/beta hydrolase"/>
    <property type="match status" value="1"/>
</dbReference>
<dbReference type="PANTHER" id="PTHR11610">
    <property type="entry name" value="LIPASE"/>
    <property type="match status" value="1"/>
</dbReference>
<dbReference type="InterPro" id="IPR033906">
    <property type="entry name" value="Lipase_N"/>
</dbReference>
<dbReference type="Pfam" id="PF00151">
    <property type="entry name" value="Lipase"/>
    <property type="match status" value="1"/>
</dbReference>
<feature type="domain" description="Lipase" evidence="6">
    <location>
        <begin position="47"/>
        <end position="302"/>
    </location>
</feature>